<dbReference type="AlphaFoldDB" id="A0A918UPM0"/>
<evidence type="ECO:0000259" key="1">
    <source>
        <dbReference type="Pfam" id="PF01869"/>
    </source>
</evidence>
<comment type="caution">
    <text evidence="2">The sequence shown here is derived from an EMBL/GenBank/DDBJ whole genome shotgun (WGS) entry which is preliminary data.</text>
</comment>
<dbReference type="Pfam" id="PF01869">
    <property type="entry name" value="BcrAD_BadFG"/>
    <property type="match status" value="1"/>
</dbReference>
<organism evidence="2 3">
    <name type="scientific">Asticcacaulis endophyticus</name>
    <dbReference type="NCBI Taxonomy" id="1395890"/>
    <lineage>
        <taxon>Bacteria</taxon>
        <taxon>Pseudomonadati</taxon>
        <taxon>Pseudomonadota</taxon>
        <taxon>Alphaproteobacteria</taxon>
        <taxon>Caulobacterales</taxon>
        <taxon>Caulobacteraceae</taxon>
        <taxon>Asticcacaulis</taxon>
    </lineage>
</organism>
<accession>A0A918UPM0</accession>
<keyword evidence="3" id="KW-1185">Reference proteome</keyword>
<proteinExistence type="predicted"/>
<sequence>MKPTTFYIGIDGGGTKCRARLRAAAPSGVTGDGALLGEGVGGSANIRLGLDLIWTHILDAIDGALAQAHLTRAIFSDTSLGLGLAGITTGADCERTIAAGPRFAFANAATDAHAACLGAFSGRDGAIMITGTGSAGYAWVGGRGHAVGGWGFEVNDDASAAVLGREAIRAALHGFDGLAPHTAFTRAIMAHFGGHPSDVVKWVTTARPGDYGTLAPMIMSHTADGDLIAVGIVERAAQDLGKYLARLNEIGAPKICLVGGMADVLTPWLAPWTRSVLAVPEHDAIEGAILLAHGAPNGMAVEAVMS</sequence>
<name>A0A918UPM0_9CAUL</name>
<dbReference type="Gene3D" id="3.30.420.40">
    <property type="match status" value="2"/>
</dbReference>
<dbReference type="Proteomes" id="UP000662572">
    <property type="component" value="Unassembled WGS sequence"/>
</dbReference>
<protein>
    <submittedName>
        <fullName evidence="2">N-acetylglucosamine kinase</fullName>
    </submittedName>
</protein>
<dbReference type="EMBL" id="BMZB01000001">
    <property type="protein sequence ID" value="GGZ24959.1"/>
    <property type="molecule type" value="Genomic_DNA"/>
</dbReference>
<dbReference type="RefSeq" id="WP_189485043.1">
    <property type="nucleotide sequence ID" value="NZ_BMZB01000001.1"/>
</dbReference>
<dbReference type="GO" id="GO:0016301">
    <property type="term" value="F:kinase activity"/>
    <property type="evidence" value="ECO:0007669"/>
    <property type="project" value="UniProtKB-KW"/>
</dbReference>
<gene>
    <name evidence="2" type="ORF">GCM10011273_07830</name>
</gene>
<dbReference type="PANTHER" id="PTHR43190:SF3">
    <property type="entry name" value="N-ACETYL-D-GLUCOSAMINE KINASE"/>
    <property type="match status" value="1"/>
</dbReference>
<keyword evidence="2" id="KW-0808">Transferase</keyword>
<dbReference type="PANTHER" id="PTHR43190">
    <property type="entry name" value="N-ACETYL-D-GLUCOSAMINE KINASE"/>
    <property type="match status" value="1"/>
</dbReference>
<dbReference type="InterPro" id="IPR052519">
    <property type="entry name" value="Euk-type_GlcNAc_Kinase"/>
</dbReference>
<dbReference type="SUPFAM" id="SSF53067">
    <property type="entry name" value="Actin-like ATPase domain"/>
    <property type="match status" value="2"/>
</dbReference>
<dbReference type="InterPro" id="IPR002731">
    <property type="entry name" value="ATPase_BadF"/>
</dbReference>
<keyword evidence="2" id="KW-0418">Kinase</keyword>
<feature type="domain" description="ATPase BadF/BadG/BcrA/BcrD type" evidence="1">
    <location>
        <begin position="8"/>
        <end position="292"/>
    </location>
</feature>
<reference evidence="2" key="1">
    <citation type="journal article" date="2014" name="Int. J. Syst. Evol. Microbiol.">
        <title>Complete genome sequence of Corynebacterium casei LMG S-19264T (=DSM 44701T), isolated from a smear-ripened cheese.</title>
        <authorList>
            <consortium name="US DOE Joint Genome Institute (JGI-PGF)"/>
            <person name="Walter F."/>
            <person name="Albersmeier A."/>
            <person name="Kalinowski J."/>
            <person name="Ruckert C."/>
        </authorList>
    </citation>
    <scope>NUCLEOTIDE SEQUENCE</scope>
    <source>
        <strain evidence="2">KCTC 32296</strain>
    </source>
</reference>
<dbReference type="CDD" id="cd24082">
    <property type="entry name" value="ASKHA_NBD_GspK-like"/>
    <property type="match status" value="1"/>
</dbReference>
<evidence type="ECO:0000313" key="3">
    <source>
        <dbReference type="Proteomes" id="UP000662572"/>
    </source>
</evidence>
<dbReference type="InterPro" id="IPR043129">
    <property type="entry name" value="ATPase_NBD"/>
</dbReference>
<reference evidence="2" key="2">
    <citation type="submission" date="2020-09" db="EMBL/GenBank/DDBJ databases">
        <authorList>
            <person name="Sun Q."/>
            <person name="Kim S."/>
        </authorList>
    </citation>
    <scope>NUCLEOTIDE SEQUENCE</scope>
    <source>
        <strain evidence="2">KCTC 32296</strain>
    </source>
</reference>
<evidence type="ECO:0000313" key="2">
    <source>
        <dbReference type="EMBL" id="GGZ24959.1"/>
    </source>
</evidence>